<proteinExistence type="predicted"/>
<dbReference type="EMBL" id="QNGE01000704">
    <property type="protein sequence ID" value="KAA3679550.1"/>
    <property type="molecule type" value="Genomic_DNA"/>
</dbReference>
<dbReference type="GO" id="GO:0034472">
    <property type="term" value="P:snRNA 3'-end processing"/>
    <property type="evidence" value="ECO:0007669"/>
    <property type="project" value="TreeGrafter"/>
</dbReference>
<dbReference type="GO" id="GO:0032039">
    <property type="term" value="C:integrator complex"/>
    <property type="evidence" value="ECO:0007669"/>
    <property type="project" value="InterPro"/>
</dbReference>
<name>A0A5J4NWI8_9TREM</name>
<sequence>PSTSLCSTRSCCSLFDIEAYEFEVVALLSGLVYGISTEISLTRALTGVPEVNFLCDFVCGYLLHTRSVNCRFLCLVFRNFPSEWMTIWNCMMNITEHVSVDYLDFPKNASGRPTLSPEESTFRTNKFNEVVATAGVKPIGIRPELMLHRIESVLRWLLIANPTYVGMSIEFCHFAMLMLVVCMTFQETLCYFVHCAQFCTSVYMQITTQTFPALLMDGIFLVDRKQKGHLLVLLKRLLLDDGAEVRGWISAYIKRQNGCDSHVAKLNEYFIKYSAELIPMDRDEPLTDEAMLSALALLRVIAALRGFANYTFPPVLSSQLLDLLTHKTVQTERGSHYTIYALAFLIGLRTSLSLEMACRFTGIELGAPRMIATHAARVPITRSLSRRLSTHLPIQCILQLLQSHAFAKNRLEIKASVCNGRYDAPLKSRSLYQQSTYRDGMYCWVPPSYGSSKRFVDSVIYTSFANASFNRHYLLCYHQEWIIGQIYESVCPMHPLLPDLVEAHIMHSFGTTSVCGESTALISECELLSVFSPTGKFAIAQLCTPAADVDQDCTVNWDSHTDQWCAGSTMQPDLTPALLFLYYALFVYDYQLTTRLATSRRKFP</sequence>
<dbReference type="Pfam" id="PF14750">
    <property type="entry name" value="INTS2"/>
    <property type="match status" value="3"/>
</dbReference>
<reference evidence="1 2" key="1">
    <citation type="journal article" date="2019" name="Gigascience">
        <title>Whole-genome sequence of the oriental lung fluke Paragonimus westermani.</title>
        <authorList>
            <person name="Oey H."/>
            <person name="Zakrzewski M."/>
            <person name="Narain K."/>
            <person name="Devi K.R."/>
            <person name="Agatsuma T."/>
            <person name="Nawaratna S."/>
            <person name="Gobert G.N."/>
            <person name="Jones M.K."/>
            <person name="Ragan M.A."/>
            <person name="McManus D.P."/>
            <person name="Krause L."/>
        </authorList>
    </citation>
    <scope>NUCLEOTIDE SEQUENCE [LARGE SCALE GENOMIC DNA]</scope>
    <source>
        <strain evidence="1 2">IND2009</strain>
    </source>
</reference>
<accession>A0A5J4NWI8</accession>
<keyword evidence="2" id="KW-1185">Reference proteome</keyword>
<evidence type="ECO:0000313" key="2">
    <source>
        <dbReference type="Proteomes" id="UP000324629"/>
    </source>
</evidence>
<dbReference type="PANTHER" id="PTHR28608:SF1">
    <property type="entry name" value="INTEGRATOR COMPLEX SUBUNIT 2"/>
    <property type="match status" value="1"/>
</dbReference>
<dbReference type="InterPro" id="IPR029321">
    <property type="entry name" value="INTS2"/>
</dbReference>
<feature type="non-terminal residue" evidence="1">
    <location>
        <position position="1"/>
    </location>
</feature>
<dbReference type="Proteomes" id="UP000324629">
    <property type="component" value="Unassembled WGS sequence"/>
</dbReference>
<comment type="caution">
    <text evidence="1">The sequence shown here is derived from an EMBL/GenBank/DDBJ whole genome shotgun (WGS) entry which is preliminary data.</text>
</comment>
<evidence type="ECO:0000313" key="1">
    <source>
        <dbReference type="EMBL" id="KAA3679550.1"/>
    </source>
</evidence>
<dbReference type="AlphaFoldDB" id="A0A5J4NWI8"/>
<organism evidence="1 2">
    <name type="scientific">Paragonimus westermani</name>
    <dbReference type="NCBI Taxonomy" id="34504"/>
    <lineage>
        <taxon>Eukaryota</taxon>
        <taxon>Metazoa</taxon>
        <taxon>Spiralia</taxon>
        <taxon>Lophotrochozoa</taxon>
        <taxon>Platyhelminthes</taxon>
        <taxon>Trematoda</taxon>
        <taxon>Digenea</taxon>
        <taxon>Plagiorchiida</taxon>
        <taxon>Troglotremata</taxon>
        <taxon>Troglotrematidae</taxon>
        <taxon>Paragonimus</taxon>
    </lineage>
</organism>
<gene>
    <name evidence="1" type="ORF">DEA37_0008304</name>
</gene>
<dbReference type="PANTHER" id="PTHR28608">
    <property type="entry name" value="INTEGRATOR COMPLEX SUBUNIT 2"/>
    <property type="match status" value="1"/>
</dbReference>
<protein>
    <submittedName>
        <fullName evidence="1">Uncharacterized protein</fullName>
    </submittedName>
</protein>